<keyword evidence="3" id="KW-1185">Reference proteome</keyword>
<dbReference type="InterPro" id="IPR000835">
    <property type="entry name" value="HTH_MarR-typ"/>
</dbReference>
<dbReference type="Proteomes" id="UP000005270">
    <property type="component" value="Chromosome"/>
</dbReference>
<dbReference type="EMBL" id="CP003531">
    <property type="protein sequence ID" value="AFK50484.1"/>
    <property type="molecule type" value="Genomic_DNA"/>
</dbReference>
<dbReference type="OrthoDB" id="31046at2157"/>
<dbReference type="RefSeq" id="WP_014736735.1">
    <property type="nucleotide sequence ID" value="NC_017954.1"/>
</dbReference>
<accession>I3TCJ6</accession>
<feature type="domain" description="HTH marR-type" evidence="1">
    <location>
        <begin position="9"/>
        <end position="56"/>
    </location>
</feature>
<dbReference type="SUPFAM" id="SSF46785">
    <property type="entry name" value="Winged helix' DNA-binding domain"/>
    <property type="match status" value="1"/>
</dbReference>
<sequence length="140" mass="15903">MSKDSVSERIIGFLLSNEGKDVLQSELWKELGLTSKELSKALKKLEEEGVIKREPVTYKGKRTYRITLVADTLARVQKTGLQAGRLGKLVVSKLVDEVLDIPCVSCPFINRCYEGGFYDPVNCQFINEWVLRHGQTKRTR</sequence>
<evidence type="ECO:0000259" key="1">
    <source>
        <dbReference type="Pfam" id="PF12802"/>
    </source>
</evidence>
<dbReference type="CDD" id="cd00090">
    <property type="entry name" value="HTH_ARSR"/>
    <property type="match status" value="1"/>
</dbReference>
<gene>
    <name evidence="2" type="ordered locus">TCELL_0059</name>
</gene>
<organism evidence="2 3">
    <name type="scientific">Thermogladius calderae (strain DSM 22663 / VKM B-2946 / 1633)</name>
    <dbReference type="NCBI Taxonomy" id="1184251"/>
    <lineage>
        <taxon>Archaea</taxon>
        <taxon>Thermoproteota</taxon>
        <taxon>Thermoprotei</taxon>
        <taxon>Desulfurococcales</taxon>
        <taxon>Desulfurococcaceae</taxon>
        <taxon>Thermogladius</taxon>
    </lineage>
</organism>
<evidence type="ECO:0000313" key="3">
    <source>
        <dbReference type="Proteomes" id="UP000005270"/>
    </source>
</evidence>
<dbReference type="GeneID" id="13012326"/>
<dbReference type="STRING" id="1184251.TCELL_0059"/>
<dbReference type="InterPro" id="IPR036390">
    <property type="entry name" value="WH_DNA-bd_sf"/>
</dbReference>
<reference evidence="2 3" key="1">
    <citation type="journal article" date="2012" name="J. Bacteriol.">
        <title>Complete genome sequence of the hyperthermophilic cellulolytic Crenarchaeon 'Thermogladius cellulolyticus' 1633.</title>
        <authorList>
            <person name="Mardanov A.V."/>
            <person name="Kochetkova T.V."/>
            <person name="Beletsky A.V."/>
            <person name="Bonch-Osmolovskaya E.A."/>
            <person name="Ravin N.V."/>
            <person name="Skryabin K.G."/>
        </authorList>
    </citation>
    <scope>NUCLEOTIDE SEQUENCE [LARGE SCALE GENOMIC DNA]</scope>
    <source>
        <strain evidence="3">DSM 22663 / VKM B-2946 / 1633</strain>
    </source>
</reference>
<dbReference type="eggNOG" id="arCOG04153">
    <property type="taxonomic scope" value="Archaea"/>
</dbReference>
<dbReference type="InParanoid" id="I3TCJ6"/>
<proteinExistence type="predicted"/>
<dbReference type="GO" id="GO:0003700">
    <property type="term" value="F:DNA-binding transcription factor activity"/>
    <property type="evidence" value="ECO:0007669"/>
    <property type="project" value="InterPro"/>
</dbReference>
<dbReference type="KEGG" id="thg:TCELL_0059"/>
<evidence type="ECO:0000313" key="2">
    <source>
        <dbReference type="EMBL" id="AFK50484.1"/>
    </source>
</evidence>
<dbReference type="InterPro" id="IPR011991">
    <property type="entry name" value="ArsR-like_HTH"/>
</dbReference>
<dbReference type="Gene3D" id="1.10.10.10">
    <property type="entry name" value="Winged helix-like DNA-binding domain superfamily/Winged helix DNA-binding domain"/>
    <property type="match status" value="1"/>
</dbReference>
<dbReference type="AlphaFoldDB" id="I3TCJ6"/>
<name>I3TCJ6_THEC1</name>
<dbReference type="HOGENOM" id="CLU_142666_0_0_2"/>
<dbReference type="InterPro" id="IPR036388">
    <property type="entry name" value="WH-like_DNA-bd_sf"/>
</dbReference>
<dbReference type="Pfam" id="PF12802">
    <property type="entry name" value="MarR_2"/>
    <property type="match status" value="1"/>
</dbReference>
<protein>
    <submittedName>
        <fullName evidence="2">Putative transcriptional regulator, AsnC family</fullName>
    </submittedName>
</protein>